<reference evidence="2 3" key="1">
    <citation type="submission" date="2017-01" db="EMBL/GenBank/DDBJ databases">
        <title>A new Hymenobacter.</title>
        <authorList>
            <person name="Liang Y."/>
            <person name="Feng F."/>
        </authorList>
    </citation>
    <scope>NUCLEOTIDE SEQUENCE [LARGE SCALE GENOMIC DNA]</scope>
    <source>
        <strain evidence="2">MIMBbqt21</strain>
    </source>
</reference>
<accession>A0A243W757</accession>
<dbReference type="InterPro" id="IPR036866">
    <property type="entry name" value="RibonucZ/Hydroxyglut_hydro"/>
</dbReference>
<dbReference type="Proteomes" id="UP000194873">
    <property type="component" value="Unassembled WGS sequence"/>
</dbReference>
<dbReference type="RefSeq" id="WP_086596636.1">
    <property type="nucleotide sequence ID" value="NZ_MTSE01000021.1"/>
</dbReference>
<dbReference type="EMBL" id="MTSE01000021">
    <property type="protein sequence ID" value="OUJ70595.1"/>
    <property type="molecule type" value="Genomic_DNA"/>
</dbReference>
<keyword evidence="1" id="KW-0732">Signal</keyword>
<feature type="signal peptide" evidence="1">
    <location>
        <begin position="1"/>
        <end position="20"/>
    </location>
</feature>
<name>A0A243W757_9BACT</name>
<evidence type="ECO:0000313" key="3">
    <source>
        <dbReference type="Proteomes" id="UP000194873"/>
    </source>
</evidence>
<dbReference type="Pfam" id="PF13483">
    <property type="entry name" value="Lactamase_B_3"/>
    <property type="match status" value="1"/>
</dbReference>
<proteinExistence type="predicted"/>
<evidence type="ECO:0000313" key="2">
    <source>
        <dbReference type="EMBL" id="OUJ70595.1"/>
    </source>
</evidence>
<keyword evidence="3" id="KW-1185">Reference proteome</keyword>
<dbReference type="SUPFAM" id="SSF56281">
    <property type="entry name" value="Metallo-hydrolase/oxidoreductase"/>
    <property type="match status" value="1"/>
</dbReference>
<dbReference type="GO" id="GO:0016787">
    <property type="term" value="F:hydrolase activity"/>
    <property type="evidence" value="ECO:0007669"/>
    <property type="project" value="UniProtKB-KW"/>
</dbReference>
<organism evidence="2 3">
    <name type="scientific">Hymenobacter crusticola</name>
    <dbReference type="NCBI Taxonomy" id="1770526"/>
    <lineage>
        <taxon>Bacteria</taxon>
        <taxon>Pseudomonadati</taxon>
        <taxon>Bacteroidota</taxon>
        <taxon>Cytophagia</taxon>
        <taxon>Cytophagales</taxon>
        <taxon>Hymenobacteraceae</taxon>
        <taxon>Hymenobacter</taxon>
    </lineage>
</organism>
<protein>
    <submittedName>
        <fullName evidence="2">MBL fold metallo-hydrolase</fullName>
    </submittedName>
</protein>
<comment type="caution">
    <text evidence="2">The sequence shown here is derived from an EMBL/GenBank/DDBJ whole genome shotgun (WGS) entry which is preliminary data.</text>
</comment>
<dbReference type="InterPro" id="IPR050114">
    <property type="entry name" value="UPF0173_UPF0282_UlaG_hydrolase"/>
</dbReference>
<dbReference type="Gene3D" id="3.60.15.10">
    <property type="entry name" value="Ribonuclease Z/Hydroxyacylglutathione hydrolase-like"/>
    <property type="match status" value="1"/>
</dbReference>
<dbReference type="AlphaFoldDB" id="A0A243W757"/>
<evidence type="ECO:0000256" key="1">
    <source>
        <dbReference type="SAM" id="SignalP"/>
    </source>
</evidence>
<sequence>MKSILVLTAALAALAIQAPAQTTSLAATSRVAADQLATSKGPLTIQPITHGSVVFTWNGKTIYVDPYGGAAAYAGLAAPDVVLITDIHGDHLDPKTLAGLSVGKALLVVPKAVAEQLPAEYKTRVRILGNSQRLDTLGLSVSAIPMYNLPVAADARHPKGRGNGYVLKLGGKNVYLSGDTEDIAEMRALKNIDVAFVCMNLPYTMDVQQAAQGVLAFKPGIVYPYHYRGQNGLSDVDGFKKAVNAANKNIDVRLRNWYPAAQ</sequence>
<dbReference type="PANTHER" id="PTHR43546:SF3">
    <property type="entry name" value="UPF0173 METAL-DEPENDENT HYDROLASE MJ1163"/>
    <property type="match status" value="1"/>
</dbReference>
<feature type="chain" id="PRO_5012467470" evidence="1">
    <location>
        <begin position="21"/>
        <end position="262"/>
    </location>
</feature>
<gene>
    <name evidence="2" type="ORF">BXP70_23895</name>
</gene>
<dbReference type="PANTHER" id="PTHR43546">
    <property type="entry name" value="UPF0173 METAL-DEPENDENT HYDROLASE MJ1163-RELATED"/>
    <property type="match status" value="1"/>
</dbReference>
<dbReference type="OrthoDB" id="9789133at2"/>
<keyword evidence="2" id="KW-0378">Hydrolase</keyword>